<sequence>MPDDEPLPSSAGPEPLNHGAGLNSATPTNDEFIVVEESRYRPSPIKSFLDHNTGLALNCDFVLRDAIKKHYPHLNMTVCSDRACDILSYAALGKVDIKPNTSKDHSFLTQTIFFQSEHRSDGPGTVQPTLDFGCFDITTLSGHKFIHYYARYTEDWQTKVGNYFLHDQQSKAAVQELILATCAWGVELHDEILVFQGDWLKDHKLWQSVQKANWKDVILDEKMKKGVISDFESFFASKQTYADLGVPWKRGLIFHGPPGNGKTISIKAMMKNLPIPSLYVKSFHTWNGDEMGITIIFAKARAMAPCLLILEDIDSLVNMGNRSFFLNEVDGLEENDGILVLATTNHLELLDPGIVNRPSRFDRKYYFPLPSLEERKKYCRYWKNKLVNNDRIDFPESLVDQIAAWTPDFSFAYLKEVFISSLLIMAGSDKDKDEDGAESFGVIIKRQIEILKKEMGDGSDML</sequence>
<comment type="caution">
    <text evidence="3">The sequence shown here is derived from an EMBL/GenBank/DDBJ whole genome shotgun (WGS) entry which is preliminary data.</text>
</comment>
<dbReference type="PANTHER" id="PTHR23077">
    <property type="entry name" value="AAA-FAMILY ATPASE"/>
    <property type="match status" value="1"/>
</dbReference>
<evidence type="ECO:0000256" key="1">
    <source>
        <dbReference type="SAM" id="MobiDB-lite"/>
    </source>
</evidence>
<dbReference type="PANTHER" id="PTHR23077:SF132">
    <property type="entry name" value="ATP-DEPENDENT ZN PROTEASE"/>
    <property type="match status" value="1"/>
</dbReference>
<feature type="region of interest" description="Disordered" evidence="1">
    <location>
        <begin position="1"/>
        <end position="28"/>
    </location>
</feature>
<reference evidence="3 4" key="1">
    <citation type="submission" date="2024-02" db="EMBL/GenBank/DDBJ databases">
        <title>Discinaceae phylogenomics.</title>
        <authorList>
            <person name="Dirks A.C."/>
            <person name="James T.Y."/>
        </authorList>
    </citation>
    <scope>NUCLEOTIDE SEQUENCE [LARGE SCALE GENOMIC DNA]</scope>
    <source>
        <strain evidence="3 4">ACD0624</strain>
    </source>
</reference>
<dbReference type="CDD" id="cd19481">
    <property type="entry name" value="RecA-like_protease"/>
    <property type="match status" value="1"/>
</dbReference>
<dbReference type="InterPro" id="IPR050168">
    <property type="entry name" value="AAA_ATPase_domain"/>
</dbReference>
<feature type="domain" description="AAA+ ATPase" evidence="2">
    <location>
        <begin position="248"/>
        <end position="371"/>
    </location>
</feature>
<evidence type="ECO:0000313" key="3">
    <source>
        <dbReference type="EMBL" id="KAL0636621.1"/>
    </source>
</evidence>
<gene>
    <name evidence="3" type="ORF">Q9L58_004350</name>
</gene>
<dbReference type="Gene3D" id="3.40.50.300">
    <property type="entry name" value="P-loop containing nucleotide triphosphate hydrolases"/>
    <property type="match status" value="1"/>
</dbReference>
<dbReference type="EMBL" id="JBBBZM010000046">
    <property type="protein sequence ID" value="KAL0636621.1"/>
    <property type="molecule type" value="Genomic_DNA"/>
</dbReference>
<dbReference type="Proteomes" id="UP001447188">
    <property type="component" value="Unassembled WGS sequence"/>
</dbReference>
<evidence type="ECO:0000313" key="4">
    <source>
        <dbReference type="Proteomes" id="UP001447188"/>
    </source>
</evidence>
<dbReference type="InterPro" id="IPR027417">
    <property type="entry name" value="P-loop_NTPase"/>
</dbReference>
<protein>
    <recommendedName>
        <fullName evidence="2">AAA+ ATPase domain-containing protein</fullName>
    </recommendedName>
</protein>
<dbReference type="Pfam" id="PF00004">
    <property type="entry name" value="AAA"/>
    <property type="match status" value="1"/>
</dbReference>
<evidence type="ECO:0000259" key="2">
    <source>
        <dbReference type="SMART" id="SM00382"/>
    </source>
</evidence>
<keyword evidence="4" id="KW-1185">Reference proteome</keyword>
<dbReference type="SUPFAM" id="SSF52540">
    <property type="entry name" value="P-loop containing nucleoside triphosphate hydrolases"/>
    <property type="match status" value="1"/>
</dbReference>
<proteinExistence type="predicted"/>
<dbReference type="SMART" id="SM00382">
    <property type="entry name" value="AAA"/>
    <property type="match status" value="1"/>
</dbReference>
<dbReference type="InterPro" id="IPR003593">
    <property type="entry name" value="AAA+_ATPase"/>
</dbReference>
<dbReference type="InterPro" id="IPR003959">
    <property type="entry name" value="ATPase_AAA_core"/>
</dbReference>
<organism evidence="3 4">
    <name type="scientific">Discina gigas</name>
    <dbReference type="NCBI Taxonomy" id="1032678"/>
    <lineage>
        <taxon>Eukaryota</taxon>
        <taxon>Fungi</taxon>
        <taxon>Dikarya</taxon>
        <taxon>Ascomycota</taxon>
        <taxon>Pezizomycotina</taxon>
        <taxon>Pezizomycetes</taxon>
        <taxon>Pezizales</taxon>
        <taxon>Discinaceae</taxon>
        <taxon>Discina</taxon>
    </lineage>
</organism>
<accession>A0ABR3GL22</accession>
<name>A0ABR3GL22_9PEZI</name>